<evidence type="ECO:0000256" key="1">
    <source>
        <dbReference type="SAM" id="MobiDB-lite"/>
    </source>
</evidence>
<keyword evidence="3" id="KW-1185">Reference proteome</keyword>
<accession>A0A151MLF2</accession>
<protein>
    <submittedName>
        <fullName evidence="2">Uncharacterized protein</fullName>
    </submittedName>
</protein>
<dbReference type="AlphaFoldDB" id="A0A151MLF2"/>
<comment type="caution">
    <text evidence="2">The sequence shown here is derived from an EMBL/GenBank/DDBJ whole genome shotgun (WGS) entry which is preliminary data.</text>
</comment>
<evidence type="ECO:0000313" key="2">
    <source>
        <dbReference type="EMBL" id="KYO25355.1"/>
    </source>
</evidence>
<proteinExistence type="predicted"/>
<gene>
    <name evidence="2" type="ORF">Y1Q_0002195</name>
</gene>
<name>A0A151MLF2_ALLMI</name>
<dbReference type="Proteomes" id="UP000050525">
    <property type="component" value="Unassembled WGS sequence"/>
</dbReference>
<organism evidence="2 3">
    <name type="scientific">Alligator mississippiensis</name>
    <name type="common">American alligator</name>
    <dbReference type="NCBI Taxonomy" id="8496"/>
    <lineage>
        <taxon>Eukaryota</taxon>
        <taxon>Metazoa</taxon>
        <taxon>Chordata</taxon>
        <taxon>Craniata</taxon>
        <taxon>Vertebrata</taxon>
        <taxon>Euteleostomi</taxon>
        <taxon>Archelosauria</taxon>
        <taxon>Archosauria</taxon>
        <taxon>Crocodylia</taxon>
        <taxon>Alligatoridae</taxon>
        <taxon>Alligatorinae</taxon>
        <taxon>Alligator</taxon>
    </lineage>
</organism>
<feature type="region of interest" description="Disordered" evidence="1">
    <location>
        <begin position="1"/>
        <end position="49"/>
    </location>
</feature>
<evidence type="ECO:0000313" key="3">
    <source>
        <dbReference type="Proteomes" id="UP000050525"/>
    </source>
</evidence>
<feature type="compositionally biased region" description="Low complexity" evidence="1">
    <location>
        <begin position="30"/>
        <end position="40"/>
    </location>
</feature>
<dbReference type="EMBL" id="AKHW03005819">
    <property type="protein sequence ID" value="KYO25355.1"/>
    <property type="molecule type" value="Genomic_DNA"/>
</dbReference>
<reference evidence="2 3" key="1">
    <citation type="journal article" date="2012" name="Genome Biol.">
        <title>Sequencing three crocodilian genomes to illuminate the evolution of archosaurs and amniotes.</title>
        <authorList>
            <person name="St John J.A."/>
            <person name="Braun E.L."/>
            <person name="Isberg S.R."/>
            <person name="Miles L.G."/>
            <person name="Chong A.Y."/>
            <person name="Gongora J."/>
            <person name="Dalzell P."/>
            <person name="Moran C."/>
            <person name="Bed'hom B."/>
            <person name="Abzhanov A."/>
            <person name="Burgess S.C."/>
            <person name="Cooksey A.M."/>
            <person name="Castoe T.A."/>
            <person name="Crawford N.G."/>
            <person name="Densmore L.D."/>
            <person name="Drew J.C."/>
            <person name="Edwards S.V."/>
            <person name="Faircloth B.C."/>
            <person name="Fujita M.K."/>
            <person name="Greenwold M.J."/>
            <person name="Hoffmann F.G."/>
            <person name="Howard J.M."/>
            <person name="Iguchi T."/>
            <person name="Janes D.E."/>
            <person name="Khan S.Y."/>
            <person name="Kohno S."/>
            <person name="de Koning A.J."/>
            <person name="Lance S.L."/>
            <person name="McCarthy F.M."/>
            <person name="McCormack J.E."/>
            <person name="Merchant M.E."/>
            <person name="Peterson D.G."/>
            <person name="Pollock D.D."/>
            <person name="Pourmand N."/>
            <person name="Raney B.J."/>
            <person name="Roessler K.A."/>
            <person name="Sanford J.R."/>
            <person name="Sawyer R.H."/>
            <person name="Schmidt C.J."/>
            <person name="Triplett E.W."/>
            <person name="Tuberville T.D."/>
            <person name="Venegas-Anaya M."/>
            <person name="Howard J.T."/>
            <person name="Jarvis E.D."/>
            <person name="Guillette L.J.Jr."/>
            <person name="Glenn T.C."/>
            <person name="Green R.E."/>
            <person name="Ray D.A."/>
        </authorList>
    </citation>
    <scope>NUCLEOTIDE SEQUENCE [LARGE SCALE GENOMIC DNA]</scope>
    <source>
        <strain evidence="2">KSC_2009_1</strain>
    </source>
</reference>
<sequence length="110" mass="11226">MLPGGSARSCCFGEGPFSPVCGSRPLRDTSGSPGQGPSPSLRTPRTEGGRNCARALVEQAESTTSMVARSRGSVPLQPLPMSRNKASCTDIATIPTSPLGKCPGCSLTCS</sequence>
<feature type="region of interest" description="Disordered" evidence="1">
    <location>
        <begin position="61"/>
        <end position="82"/>
    </location>
</feature>